<dbReference type="Proteomes" id="UP000499080">
    <property type="component" value="Unassembled WGS sequence"/>
</dbReference>
<reference evidence="1 2" key="1">
    <citation type="journal article" date="2019" name="Sci. Rep.">
        <title>Orb-weaving spider Araneus ventricosus genome elucidates the spidroin gene catalogue.</title>
        <authorList>
            <person name="Kono N."/>
            <person name="Nakamura H."/>
            <person name="Ohtoshi R."/>
            <person name="Moran D.A.P."/>
            <person name="Shinohara A."/>
            <person name="Yoshida Y."/>
            <person name="Fujiwara M."/>
            <person name="Mori M."/>
            <person name="Tomita M."/>
            <person name="Arakawa K."/>
        </authorList>
    </citation>
    <scope>NUCLEOTIDE SEQUENCE [LARGE SCALE GENOMIC DNA]</scope>
</reference>
<gene>
    <name evidence="1" type="ORF">AVEN_19239_1</name>
</gene>
<accession>A0A4Y2WQG5</accession>
<protein>
    <submittedName>
        <fullName evidence="1">Uncharacterized protein</fullName>
    </submittedName>
</protein>
<comment type="caution">
    <text evidence="1">The sequence shown here is derived from an EMBL/GenBank/DDBJ whole genome shotgun (WGS) entry which is preliminary data.</text>
</comment>
<proteinExistence type="predicted"/>
<name>A0A4Y2WQG5_ARAVE</name>
<organism evidence="1 2">
    <name type="scientific">Araneus ventricosus</name>
    <name type="common">Orbweaver spider</name>
    <name type="synonym">Epeira ventricosa</name>
    <dbReference type="NCBI Taxonomy" id="182803"/>
    <lineage>
        <taxon>Eukaryota</taxon>
        <taxon>Metazoa</taxon>
        <taxon>Ecdysozoa</taxon>
        <taxon>Arthropoda</taxon>
        <taxon>Chelicerata</taxon>
        <taxon>Arachnida</taxon>
        <taxon>Araneae</taxon>
        <taxon>Araneomorphae</taxon>
        <taxon>Entelegynae</taxon>
        <taxon>Araneoidea</taxon>
        <taxon>Araneidae</taxon>
        <taxon>Araneus</taxon>
    </lineage>
</organism>
<dbReference type="AlphaFoldDB" id="A0A4Y2WQG5"/>
<dbReference type="EMBL" id="BGPR01063811">
    <property type="protein sequence ID" value="GBO38958.1"/>
    <property type="molecule type" value="Genomic_DNA"/>
</dbReference>
<evidence type="ECO:0000313" key="1">
    <source>
        <dbReference type="EMBL" id="GBO38958.1"/>
    </source>
</evidence>
<keyword evidence="2" id="KW-1185">Reference proteome</keyword>
<sequence>MVGKRDLQRFLLAIGGDQANVPHPADKMKVLRNVRILVLSILGTELRGTFEMILCDVMARRKRYKYPEVLKCLNVFGMYLNVLESLWSLSAVQAGKLIEAERY</sequence>
<evidence type="ECO:0000313" key="2">
    <source>
        <dbReference type="Proteomes" id="UP000499080"/>
    </source>
</evidence>